<dbReference type="Gene3D" id="3.40.50.970">
    <property type="match status" value="1"/>
</dbReference>
<dbReference type="CDD" id="cd03375">
    <property type="entry name" value="TPP_OGFOR"/>
    <property type="match status" value="1"/>
</dbReference>
<dbReference type="Pfam" id="PF02775">
    <property type="entry name" value="TPP_enzyme_C"/>
    <property type="match status" value="1"/>
</dbReference>
<dbReference type="InterPro" id="IPR051457">
    <property type="entry name" value="2-oxoacid:Fd_oxidoreductase"/>
</dbReference>
<evidence type="ECO:0000259" key="2">
    <source>
        <dbReference type="Pfam" id="PF02775"/>
    </source>
</evidence>
<organism evidence="3 4">
    <name type="scientific">Carboxylicivirga linearis</name>
    <dbReference type="NCBI Taxonomy" id="1628157"/>
    <lineage>
        <taxon>Bacteria</taxon>
        <taxon>Pseudomonadati</taxon>
        <taxon>Bacteroidota</taxon>
        <taxon>Bacteroidia</taxon>
        <taxon>Marinilabiliales</taxon>
        <taxon>Marinilabiliaceae</taxon>
        <taxon>Carboxylicivirga</taxon>
    </lineage>
</organism>
<dbReference type="PANTHER" id="PTHR48084:SF4">
    <property type="entry name" value="2-OXOGLUTARATE OXIDOREDUCTASE SUBUNIT KORB"/>
    <property type="match status" value="1"/>
</dbReference>
<dbReference type="InterPro" id="IPR011766">
    <property type="entry name" value="TPP_enzyme_TPP-bd"/>
</dbReference>
<name>A0ABS5JQP3_9BACT</name>
<protein>
    <submittedName>
        <fullName evidence="3">2-oxoacid:ferredoxin oxidoreductase subunit beta</fullName>
    </submittedName>
</protein>
<keyword evidence="1" id="KW-0560">Oxidoreductase</keyword>
<evidence type="ECO:0000313" key="3">
    <source>
        <dbReference type="EMBL" id="MBS2097145.1"/>
    </source>
</evidence>
<comment type="caution">
    <text evidence="3">The sequence shown here is derived from an EMBL/GenBank/DDBJ whole genome shotgun (WGS) entry which is preliminary data.</text>
</comment>
<gene>
    <name evidence="3" type="ORF">KEM10_02570</name>
</gene>
<feature type="domain" description="Thiamine pyrophosphate enzyme TPP-binding" evidence="2">
    <location>
        <begin position="53"/>
        <end position="200"/>
    </location>
</feature>
<accession>A0ABS5JQP3</accession>
<evidence type="ECO:0000256" key="1">
    <source>
        <dbReference type="ARBA" id="ARBA00023002"/>
    </source>
</evidence>
<evidence type="ECO:0000313" key="4">
    <source>
        <dbReference type="Proteomes" id="UP000708576"/>
    </source>
</evidence>
<dbReference type="Proteomes" id="UP000708576">
    <property type="component" value="Unassembled WGS sequence"/>
</dbReference>
<dbReference type="InterPro" id="IPR029061">
    <property type="entry name" value="THDP-binding"/>
</dbReference>
<proteinExistence type="predicted"/>
<dbReference type="EMBL" id="JAGUCO010000001">
    <property type="protein sequence ID" value="MBS2097145.1"/>
    <property type="molecule type" value="Genomic_DNA"/>
</dbReference>
<dbReference type="PANTHER" id="PTHR48084">
    <property type="entry name" value="2-OXOGLUTARATE OXIDOREDUCTASE SUBUNIT KORB-RELATED"/>
    <property type="match status" value="1"/>
</dbReference>
<reference evidence="3 4" key="1">
    <citation type="journal article" date="2015" name="Int. J. Syst. Evol. Microbiol.">
        <title>Carboxylicivirga linearis sp. nov., isolated from a sea cucumber culture pond.</title>
        <authorList>
            <person name="Wang F.Q."/>
            <person name="Zhou Y.X."/>
            <person name="Lin X.Z."/>
            <person name="Chen G.J."/>
            <person name="Du Z.J."/>
        </authorList>
    </citation>
    <scope>NUCLEOTIDE SEQUENCE [LARGE SCALE GENOMIC DNA]</scope>
    <source>
        <strain evidence="3 4">FB218</strain>
    </source>
</reference>
<sequence>MSVENQLKFTDFKSDQSVKWCPGCGDHAILNSVQKAMANLGYSNEDVAVISGIGCSSRFPYYMETYGFHTIHGRGSAIASGVKVANPKLKVWQITGDGDALAIGGNHFIHTIRRNVDLNVILFNNQIYGLTKGQYSPTSKRGFISKTSPFGTVESPFRPGELCIGARGHFFARCIDKDLKHSVEMMEEAAGHQGTSIIEVLQNCVIYNDKTHNAITDKAHSEDRTIKLEHGKPMIFGKEKNKGLLLDGLNLKVVTIGENGVTEGDILVHDAHCEDTTLHLKLADMEYPDFPVALGVIRAVKAPVYDQCVETQLEEVQEISKIKSFNDLIHSGDTWDVE</sequence>
<dbReference type="RefSeq" id="WP_212213090.1">
    <property type="nucleotide sequence ID" value="NZ_JAGUCO010000001.1"/>
</dbReference>
<keyword evidence="4" id="KW-1185">Reference proteome</keyword>
<dbReference type="SUPFAM" id="SSF52518">
    <property type="entry name" value="Thiamin diphosphate-binding fold (THDP-binding)"/>
    <property type="match status" value="1"/>
</dbReference>